<dbReference type="Proteomes" id="UP000184330">
    <property type="component" value="Unassembled WGS sequence"/>
</dbReference>
<name>A0A1L7WU78_9HELO</name>
<protein>
    <submittedName>
        <fullName evidence="4">Uncharacterized protein</fullName>
    </submittedName>
</protein>
<dbReference type="Pfam" id="PF22893">
    <property type="entry name" value="ULD_2"/>
    <property type="match status" value="1"/>
</dbReference>
<proteinExistence type="predicted"/>
<keyword evidence="5" id="KW-1185">Reference proteome</keyword>
<dbReference type="Pfam" id="PF17111">
    <property type="entry name" value="PigL_N"/>
    <property type="match status" value="1"/>
</dbReference>
<reference evidence="4 5" key="1">
    <citation type="submission" date="2016-03" db="EMBL/GenBank/DDBJ databases">
        <authorList>
            <person name="Ploux O."/>
        </authorList>
    </citation>
    <scope>NUCLEOTIDE SEQUENCE [LARGE SCALE GENOMIC DNA]</scope>
    <source>
        <strain evidence="4 5">UAMH 11012</strain>
    </source>
</reference>
<evidence type="ECO:0000313" key="5">
    <source>
        <dbReference type="Proteomes" id="UP000184330"/>
    </source>
</evidence>
<evidence type="ECO:0000259" key="2">
    <source>
        <dbReference type="Pfam" id="PF17111"/>
    </source>
</evidence>
<feature type="domain" description="Ubiquitin-like" evidence="3">
    <location>
        <begin position="219"/>
        <end position="298"/>
    </location>
</feature>
<feature type="domain" description="Azaphilone pigments biosynthesis cluster protein L N-terminal" evidence="2">
    <location>
        <begin position="17"/>
        <end position="158"/>
    </location>
</feature>
<feature type="region of interest" description="Disordered" evidence="1">
    <location>
        <begin position="354"/>
        <end position="385"/>
    </location>
</feature>
<sequence>MSVGFGFSVGDFIAAIELVGTVIDALRSSGQAGSDYRELVGQLLSLETALIHVKELEFEESQYAEVIALRQAAAQCRRTIDNFWEDAKRYQPALTGSSSGSKVRDRWMKIKWAVCKKDDLAKFNADLVGHTESIQLLLTTVQMSKADLQDKRQEQQQKTLAGRLQAGYFDCMQRLTLVLSQGKQVLDITSSVLRTNVKVFQMVVQIHQFITTIPGQVERQQPVYMIDALGKASPFHLEFALVSVLQINFRKYGSGEEKVARGDFAIQDVATKRDVDLKADWELCFFPGQRVVMSIILHRSLNNKCPKCKNPSPGSFPFDGDSEIDCLVCGLKYRGVVEENGSIPWRWGNSSNVTTPRTLEHHDSNGNRNSSTSAAALRGSRALPRRETAQEEVGAFRHVRIQGNASHLPCKLSFIGCEVIFPPNKYKDWIRHSLSHFENGMKYENIRPDFFVVEYMREEGLLSQADYQFVRW</sequence>
<dbReference type="PANTHER" id="PTHR38886">
    <property type="entry name" value="SESA DOMAIN-CONTAINING PROTEIN"/>
    <property type="match status" value="1"/>
</dbReference>
<evidence type="ECO:0000259" key="3">
    <source>
        <dbReference type="Pfam" id="PF22893"/>
    </source>
</evidence>
<dbReference type="InterPro" id="IPR031348">
    <property type="entry name" value="PigL_N"/>
</dbReference>
<dbReference type="EMBL" id="FJOG01000008">
    <property type="protein sequence ID" value="CZR56326.1"/>
    <property type="molecule type" value="Genomic_DNA"/>
</dbReference>
<dbReference type="OrthoDB" id="3045089at2759"/>
<evidence type="ECO:0000256" key="1">
    <source>
        <dbReference type="SAM" id="MobiDB-lite"/>
    </source>
</evidence>
<dbReference type="InterPro" id="IPR054464">
    <property type="entry name" value="ULD_fung"/>
</dbReference>
<gene>
    <name evidence="4" type="ORF">PAC_06214</name>
</gene>
<evidence type="ECO:0000313" key="4">
    <source>
        <dbReference type="EMBL" id="CZR56326.1"/>
    </source>
</evidence>
<accession>A0A1L7WU78</accession>
<organism evidence="4 5">
    <name type="scientific">Phialocephala subalpina</name>
    <dbReference type="NCBI Taxonomy" id="576137"/>
    <lineage>
        <taxon>Eukaryota</taxon>
        <taxon>Fungi</taxon>
        <taxon>Dikarya</taxon>
        <taxon>Ascomycota</taxon>
        <taxon>Pezizomycotina</taxon>
        <taxon>Leotiomycetes</taxon>
        <taxon>Helotiales</taxon>
        <taxon>Mollisiaceae</taxon>
        <taxon>Phialocephala</taxon>
        <taxon>Phialocephala fortinii species complex</taxon>
    </lineage>
</organism>
<dbReference type="AlphaFoldDB" id="A0A1L7WU78"/>
<dbReference type="PANTHER" id="PTHR38886:SF1">
    <property type="entry name" value="NACHT-NTPASE AND P-LOOP NTPASES N-TERMINAL DOMAIN-CONTAINING PROTEIN"/>
    <property type="match status" value="1"/>
</dbReference>